<reference evidence="5 6" key="1">
    <citation type="submission" date="2017-12" db="EMBL/GenBank/DDBJ databases">
        <title>The whole genome sequence of the Acidipropionibacterium virtanenii sp. nov. type strain JS278.</title>
        <authorList>
            <person name="Laine P."/>
            <person name="Deptula P."/>
            <person name="Varmanen P."/>
            <person name="Auvinen P."/>
        </authorList>
    </citation>
    <scope>NUCLEOTIDE SEQUENCE [LARGE SCALE GENOMIC DNA]</scope>
    <source>
        <strain evidence="5 6">JS278</strain>
    </source>
</reference>
<dbReference type="AlphaFoldDB" id="A0A344USC6"/>
<dbReference type="Gene3D" id="1.10.10.10">
    <property type="entry name" value="Winged helix-like DNA-binding domain superfamily/Winged helix DNA-binding domain"/>
    <property type="match status" value="1"/>
</dbReference>
<dbReference type="PANTHER" id="PTHR39515">
    <property type="entry name" value="CONSERVED PROTEIN"/>
    <property type="match status" value="1"/>
</dbReference>
<keyword evidence="2" id="KW-0238">DNA-binding</keyword>
<keyword evidence="3" id="KW-0804">Transcription</keyword>
<sequence>MLADAAPGPGPATTEEELTSRLTTAISRISRRIRVRSFNMTYGALSALATIDRSGPLRPADLAAAERVTRPTITRIVAELESHGFITRTDDPDDGRAFLVSVTAAGIIALKKARAERAKDVTDLMEGLTEAEIDTVHHALPALEKIALHVSTGADRR</sequence>
<evidence type="ECO:0000256" key="3">
    <source>
        <dbReference type="ARBA" id="ARBA00023163"/>
    </source>
</evidence>
<dbReference type="SUPFAM" id="SSF46785">
    <property type="entry name" value="Winged helix' DNA-binding domain"/>
    <property type="match status" value="1"/>
</dbReference>
<name>A0A344USC6_9ACTN</name>
<dbReference type="SMART" id="SM00347">
    <property type="entry name" value="HTH_MARR"/>
    <property type="match status" value="1"/>
</dbReference>
<dbReference type="GO" id="GO:0003677">
    <property type="term" value="F:DNA binding"/>
    <property type="evidence" value="ECO:0007669"/>
    <property type="project" value="UniProtKB-KW"/>
</dbReference>
<evidence type="ECO:0000256" key="2">
    <source>
        <dbReference type="ARBA" id="ARBA00023125"/>
    </source>
</evidence>
<organism evidence="5 6">
    <name type="scientific">Acidipropionibacterium virtanenii</name>
    <dbReference type="NCBI Taxonomy" id="2057246"/>
    <lineage>
        <taxon>Bacteria</taxon>
        <taxon>Bacillati</taxon>
        <taxon>Actinomycetota</taxon>
        <taxon>Actinomycetes</taxon>
        <taxon>Propionibacteriales</taxon>
        <taxon>Propionibacteriaceae</taxon>
        <taxon>Acidipropionibacterium</taxon>
    </lineage>
</organism>
<keyword evidence="1" id="KW-0805">Transcription regulation</keyword>
<gene>
    <name evidence="5" type="ORF">JS278_00991</name>
</gene>
<dbReference type="InterPro" id="IPR023187">
    <property type="entry name" value="Tscrpt_reg_MarR-type_CS"/>
</dbReference>
<accession>A0A344USC6</accession>
<evidence type="ECO:0000259" key="4">
    <source>
        <dbReference type="PROSITE" id="PS50995"/>
    </source>
</evidence>
<keyword evidence="6" id="KW-1185">Reference proteome</keyword>
<evidence type="ECO:0000313" key="6">
    <source>
        <dbReference type="Proteomes" id="UP000251995"/>
    </source>
</evidence>
<dbReference type="Proteomes" id="UP000251995">
    <property type="component" value="Chromosome"/>
</dbReference>
<dbReference type="InterPro" id="IPR052526">
    <property type="entry name" value="HTH-type_Bedaq_tolerance"/>
</dbReference>
<dbReference type="EMBL" id="CP025198">
    <property type="protein sequence ID" value="AXE38174.1"/>
    <property type="molecule type" value="Genomic_DNA"/>
</dbReference>
<dbReference type="PROSITE" id="PS50995">
    <property type="entry name" value="HTH_MARR_2"/>
    <property type="match status" value="1"/>
</dbReference>
<dbReference type="InterPro" id="IPR036390">
    <property type="entry name" value="WH_DNA-bd_sf"/>
</dbReference>
<dbReference type="Pfam" id="PF01047">
    <property type="entry name" value="MarR"/>
    <property type="match status" value="1"/>
</dbReference>
<evidence type="ECO:0000256" key="1">
    <source>
        <dbReference type="ARBA" id="ARBA00023015"/>
    </source>
</evidence>
<dbReference type="PRINTS" id="PR00598">
    <property type="entry name" value="HTHMARR"/>
</dbReference>
<dbReference type="GO" id="GO:0003700">
    <property type="term" value="F:DNA-binding transcription factor activity"/>
    <property type="evidence" value="ECO:0007669"/>
    <property type="project" value="InterPro"/>
</dbReference>
<protein>
    <submittedName>
        <fullName evidence="5">Putative HTH-type transcriptional regulator</fullName>
    </submittedName>
</protein>
<dbReference type="RefSeq" id="WP_114044225.1">
    <property type="nucleotide sequence ID" value="NZ_CP025198.1"/>
</dbReference>
<dbReference type="InterPro" id="IPR036388">
    <property type="entry name" value="WH-like_DNA-bd_sf"/>
</dbReference>
<dbReference type="KEGG" id="acij:JS278_00991"/>
<dbReference type="OrthoDB" id="122135at2"/>
<dbReference type="PROSITE" id="PS01117">
    <property type="entry name" value="HTH_MARR_1"/>
    <property type="match status" value="1"/>
</dbReference>
<proteinExistence type="predicted"/>
<evidence type="ECO:0000313" key="5">
    <source>
        <dbReference type="EMBL" id="AXE38174.1"/>
    </source>
</evidence>
<feature type="domain" description="HTH marR-type" evidence="4">
    <location>
        <begin position="15"/>
        <end position="145"/>
    </location>
</feature>
<dbReference type="PANTHER" id="PTHR39515:SF2">
    <property type="entry name" value="HTH-TYPE TRANSCRIPTIONAL REGULATOR RV0880"/>
    <property type="match status" value="1"/>
</dbReference>
<dbReference type="InterPro" id="IPR000835">
    <property type="entry name" value="HTH_MarR-typ"/>
</dbReference>